<keyword evidence="2" id="KW-1185">Reference proteome</keyword>
<sequence>MSCAYIRTWSSVIARQYNTVPDNDAFVIRDLLWPALACKTGIIRRLLSTVIFPPTLASHVLYCCIMSTSAESSSQGARNANATQNPSLSAWGTDRLSLCTLPRVLWEKLETSSQRFNSLKCEYQGYEEVAVFQEEREVDLDEIKKLPDWDLSCITTGELGLHLLSVLTGLYLYDGLRKICPIFFQISDFTKPHSTNYDCSVILEKRFGPMGSPIKPSQFTPAGSTSDPRKVRELIRQVEESLIGDYHINYEPIASATPVAPHLSCPLYDIIHVRIHRTGAPAVVVKEFPDKRSSWWKDSPRSSWFFNTAYTTFLVTKSPSGPESEANDDSPLPLPTLGSNILCESDITVTQIRLCDIFGS</sequence>
<dbReference type="EMBL" id="KV428321">
    <property type="protein sequence ID" value="KZT32537.1"/>
    <property type="molecule type" value="Genomic_DNA"/>
</dbReference>
<evidence type="ECO:0000313" key="2">
    <source>
        <dbReference type="Proteomes" id="UP000076798"/>
    </source>
</evidence>
<organism evidence="1 2">
    <name type="scientific">Sistotremastrum suecicum HHB10207 ss-3</name>
    <dbReference type="NCBI Taxonomy" id="1314776"/>
    <lineage>
        <taxon>Eukaryota</taxon>
        <taxon>Fungi</taxon>
        <taxon>Dikarya</taxon>
        <taxon>Basidiomycota</taxon>
        <taxon>Agaricomycotina</taxon>
        <taxon>Agaricomycetes</taxon>
        <taxon>Sistotremastrales</taxon>
        <taxon>Sistotremastraceae</taxon>
        <taxon>Sistotremastrum</taxon>
    </lineage>
</organism>
<proteinExistence type="predicted"/>
<reference evidence="1 2" key="1">
    <citation type="journal article" date="2016" name="Mol. Biol. Evol.">
        <title>Comparative Genomics of Early-Diverging Mushroom-Forming Fungi Provides Insights into the Origins of Lignocellulose Decay Capabilities.</title>
        <authorList>
            <person name="Nagy L.G."/>
            <person name="Riley R."/>
            <person name="Tritt A."/>
            <person name="Adam C."/>
            <person name="Daum C."/>
            <person name="Floudas D."/>
            <person name="Sun H."/>
            <person name="Yadav J.S."/>
            <person name="Pangilinan J."/>
            <person name="Larsson K.H."/>
            <person name="Matsuura K."/>
            <person name="Barry K."/>
            <person name="Labutti K."/>
            <person name="Kuo R."/>
            <person name="Ohm R.A."/>
            <person name="Bhattacharya S.S."/>
            <person name="Shirouzu T."/>
            <person name="Yoshinaga Y."/>
            <person name="Martin F.M."/>
            <person name="Grigoriev I.V."/>
            <person name="Hibbett D.S."/>
        </authorList>
    </citation>
    <scope>NUCLEOTIDE SEQUENCE [LARGE SCALE GENOMIC DNA]</scope>
    <source>
        <strain evidence="1 2">HHB10207 ss-3</strain>
    </source>
</reference>
<name>A0A165XTQ9_9AGAM</name>
<gene>
    <name evidence="1" type="ORF">SISSUDRAFT_529490</name>
</gene>
<dbReference type="AlphaFoldDB" id="A0A165XTQ9"/>
<accession>A0A165XTQ9</accession>
<evidence type="ECO:0000313" key="1">
    <source>
        <dbReference type="EMBL" id="KZT32537.1"/>
    </source>
</evidence>
<dbReference type="Proteomes" id="UP000076798">
    <property type="component" value="Unassembled WGS sequence"/>
</dbReference>
<protein>
    <submittedName>
        <fullName evidence="1">Uncharacterized protein</fullName>
    </submittedName>
</protein>